<reference evidence="2 3" key="1">
    <citation type="journal article" date="2019" name="Nat. Ecol. Evol.">
        <title>Megaphylogeny resolves global patterns of mushroom evolution.</title>
        <authorList>
            <person name="Varga T."/>
            <person name="Krizsan K."/>
            <person name="Foldi C."/>
            <person name="Dima B."/>
            <person name="Sanchez-Garcia M."/>
            <person name="Sanchez-Ramirez S."/>
            <person name="Szollosi G.J."/>
            <person name="Szarkandi J.G."/>
            <person name="Papp V."/>
            <person name="Albert L."/>
            <person name="Andreopoulos W."/>
            <person name="Angelini C."/>
            <person name="Antonin V."/>
            <person name="Barry K.W."/>
            <person name="Bougher N.L."/>
            <person name="Buchanan P."/>
            <person name="Buyck B."/>
            <person name="Bense V."/>
            <person name="Catcheside P."/>
            <person name="Chovatia M."/>
            <person name="Cooper J."/>
            <person name="Damon W."/>
            <person name="Desjardin D."/>
            <person name="Finy P."/>
            <person name="Geml J."/>
            <person name="Haridas S."/>
            <person name="Hughes K."/>
            <person name="Justo A."/>
            <person name="Karasinski D."/>
            <person name="Kautmanova I."/>
            <person name="Kiss B."/>
            <person name="Kocsube S."/>
            <person name="Kotiranta H."/>
            <person name="LaButti K.M."/>
            <person name="Lechner B.E."/>
            <person name="Liimatainen K."/>
            <person name="Lipzen A."/>
            <person name="Lukacs Z."/>
            <person name="Mihaltcheva S."/>
            <person name="Morgado L.N."/>
            <person name="Niskanen T."/>
            <person name="Noordeloos M.E."/>
            <person name="Ohm R.A."/>
            <person name="Ortiz-Santana B."/>
            <person name="Ovrebo C."/>
            <person name="Racz N."/>
            <person name="Riley R."/>
            <person name="Savchenko A."/>
            <person name="Shiryaev A."/>
            <person name="Soop K."/>
            <person name="Spirin V."/>
            <person name="Szebenyi C."/>
            <person name="Tomsovsky M."/>
            <person name="Tulloss R.E."/>
            <person name="Uehling J."/>
            <person name="Grigoriev I.V."/>
            <person name="Vagvolgyi C."/>
            <person name="Papp T."/>
            <person name="Martin F.M."/>
            <person name="Miettinen O."/>
            <person name="Hibbett D.S."/>
            <person name="Nagy L.G."/>
        </authorList>
    </citation>
    <scope>NUCLEOTIDE SEQUENCE [LARGE SCALE GENOMIC DNA]</scope>
    <source>
        <strain evidence="2 3">CBS 121175</strain>
    </source>
</reference>
<accession>A0A5C3KW54</accession>
<keyword evidence="3" id="KW-1185">Reference proteome</keyword>
<evidence type="ECO:0000313" key="2">
    <source>
        <dbReference type="EMBL" id="TFK24891.1"/>
    </source>
</evidence>
<feature type="compositionally biased region" description="Basic residues" evidence="1">
    <location>
        <begin position="223"/>
        <end position="233"/>
    </location>
</feature>
<protein>
    <submittedName>
        <fullName evidence="2">Uncharacterized protein</fullName>
    </submittedName>
</protein>
<feature type="region of interest" description="Disordered" evidence="1">
    <location>
        <begin position="1"/>
        <end position="521"/>
    </location>
</feature>
<dbReference type="STRING" id="230819.A0A5C3KW54"/>
<evidence type="ECO:0000256" key="1">
    <source>
        <dbReference type="SAM" id="MobiDB-lite"/>
    </source>
</evidence>
<feature type="compositionally biased region" description="Basic and acidic residues" evidence="1">
    <location>
        <begin position="171"/>
        <end position="185"/>
    </location>
</feature>
<feature type="compositionally biased region" description="Basic residues" evidence="1">
    <location>
        <begin position="64"/>
        <end position="74"/>
    </location>
</feature>
<evidence type="ECO:0000313" key="3">
    <source>
        <dbReference type="Proteomes" id="UP000307440"/>
    </source>
</evidence>
<organism evidence="2 3">
    <name type="scientific">Coprinopsis marcescibilis</name>
    <name type="common">Agaric fungus</name>
    <name type="synonym">Psathyrella marcescibilis</name>
    <dbReference type="NCBI Taxonomy" id="230819"/>
    <lineage>
        <taxon>Eukaryota</taxon>
        <taxon>Fungi</taxon>
        <taxon>Dikarya</taxon>
        <taxon>Basidiomycota</taxon>
        <taxon>Agaricomycotina</taxon>
        <taxon>Agaricomycetes</taxon>
        <taxon>Agaricomycetidae</taxon>
        <taxon>Agaricales</taxon>
        <taxon>Agaricineae</taxon>
        <taxon>Psathyrellaceae</taxon>
        <taxon>Coprinopsis</taxon>
    </lineage>
</organism>
<dbReference type="AlphaFoldDB" id="A0A5C3KW54"/>
<dbReference type="OrthoDB" id="3047765at2759"/>
<dbReference type="EMBL" id="ML210193">
    <property type="protein sequence ID" value="TFK24891.1"/>
    <property type="molecule type" value="Genomic_DNA"/>
</dbReference>
<sequence>MQGQRTVDETPNARGIPSSAIKDVGESRQQRMQRQQSRFRDRGGIFVPTARNTLADILLGRKVPSPRKSRRSRSRSLSVSPQKPTSYQASPSVGKGKKRLSVTSSDALKKGAISVGKGALRRSPRKGSVPTIYEDEEEEEEQGPPQPMSRKRTQTKPAATNKAKGKGKSTAKSEAEDVQVKREQRSAATKSKSKTAKGKTVTKSNRKAEQLVPEVEEEPRPSKAAKGKAKKSKQGANVTSTAAARSKTSGAKGTTSVTRKPHSTADEGLSKRKPKPKAAPPDADSDEETVLLTKGTSKLKRKLSIVAEEEDDEAVDESHKAEPPTKERRVSPPPKKRSKVVSTSPAVIPHNPIPTPPAYNLLPPDPGPAASKAKAKKFTTSVPDDGSNDVKGPSMTKHKRKGAVYTDDDASGPSRKKAKATATPVPLEELNTDDTEPADLAPKTRGRSKPEPGAPSKRSRKQKENTPLSDTDYVIPIKTESKSKTGSKKVINGPRKSVLIRMKEPLPPVEDNDPDPIDFLS</sequence>
<feature type="compositionally biased region" description="Acidic residues" evidence="1">
    <location>
        <begin position="510"/>
        <end position="521"/>
    </location>
</feature>
<feature type="compositionally biased region" description="Basic and acidic residues" evidence="1">
    <location>
        <begin position="316"/>
        <end position="330"/>
    </location>
</feature>
<feature type="compositionally biased region" description="Polar residues" evidence="1">
    <location>
        <begin position="81"/>
        <end position="91"/>
    </location>
</feature>
<name>A0A5C3KW54_COPMA</name>
<feature type="compositionally biased region" description="Polar residues" evidence="1">
    <location>
        <begin position="237"/>
        <end position="258"/>
    </location>
</feature>
<dbReference type="Proteomes" id="UP000307440">
    <property type="component" value="Unassembled WGS sequence"/>
</dbReference>
<proteinExistence type="predicted"/>
<feature type="compositionally biased region" description="Acidic residues" evidence="1">
    <location>
        <begin position="133"/>
        <end position="142"/>
    </location>
</feature>
<gene>
    <name evidence="2" type="ORF">FA15DRAFT_669098</name>
</gene>
<feature type="compositionally biased region" description="Pro residues" evidence="1">
    <location>
        <begin position="351"/>
        <end position="367"/>
    </location>
</feature>